<evidence type="ECO:0000313" key="4">
    <source>
        <dbReference type="WBParaSite" id="ACOC_0001314201-mRNA-1"/>
    </source>
</evidence>
<feature type="domain" description="Reverse transcriptase" evidence="1">
    <location>
        <begin position="1"/>
        <end position="85"/>
    </location>
</feature>
<dbReference type="OrthoDB" id="5867844at2759"/>
<accession>A0A0R3Q247</accession>
<name>A0A0R3Q247_ANGCS</name>
<evidence type="ECO:0000313" key="2">
    <source>
        <dbReference type="EMBL" id="VDM64728.1"/>
    </source>
</evidence>
<dbReference type="WBParaSite" id="ACOC_0001314201-mRNA-1">
    <property type="protein sequence ID" value="ACOC_0001314201-mRNA-1"/>
    <property type="gene ID" value="ACOC_0001314201"/>
</dbReference>
<reference evidence="2 3" key="2">
    <citation type="submission" date="2018-11" db="EMBL/GenBank/DDBJ databases">
        <authorList>
            <consortium name="Pathogen Informatics"/>
        </authorList>
    </citation>
    <scope>NUCLEOTIDE SEQUENCE [LARGE SCALE GENOMIC DNA]</scope>
    <source>
        <strain evidence="2 3">Costa Rica</strain>
    </source>
</reference>
<gene>
    <name evidence="2" type="ORF">ACOC_LOCUS13143</name>
</gene>
<evidence type="ECO:0000259" key="1">
    <source>
        <dbReference type="PROSITE" id="PS50878"/>
    </source>
</evidence>
<sequence>MGVKTHGRQLHHLRFADDIVLVIPNINQAERMLAYFDKACGKISLRLNLTKTMFIRNGLVSYALFMLNGTNISECSSYVFLGREIYIMKDSFRVKQKKTSGLWSFQEQRGCSEENKEHPTPCPSFRPNGTPCPNVRVRNLVAA</sequence>
<dbReference type="EMBL" id="UYYA01005535">
    <property type="protein sequence ID" value="VDM64728.1"/>
    <property type="molecule type" value="Genomic_DNA"/>
</dbReference>
<organism evidence="4">
    <name type="scientific">Angiostrongylus costaricensis</name>
    <name type="common">Nematode worm</name>
    <dbReference type="NCBI Taxonomy" id="334426"/>
    <lineage>
        <taxon>Eukaryota</taxon>
        <taxon>Metazoa</taxon>
        <taxon>Ecdysozoa</taxon>
        <taxon>Nematoda</taxon>
        <taxon>Chromadorea</taxon>
        <taxon>Rhabditida</taxon>
        <taxon>Rhabditina</taxon>
        <taxon>Rhabditomorpha</taxon>
        <taxon>Strongyloidea</taxon>
        <taxon>Metastrongylidae</taxon>
        <taxon>Angiostrongylus</taxon>
    </lineage>
</organism>
<keyword evidence="3" id="KW-1185">Reference proteome</keyword>
<dbReference type="InterPro" id="IPR000477">
    <property type="entry name" value="RT_dom"/>
</dbReference>
<dbReference type="PROSITE" id="PS50878">
    <property type="entry name" value="RT_POL"/>
    <property type="match status" value="1"/>
</dbReference>
<dbReference type="Proteomes" id="UP000267027">
    <property type="component" value="Unassembled WGS sequence"/>
</dbReference>
<dbReference type="AlphaFoldDB" id="A0A0R3Q247"/>
<proteinExistence type="predicted"/>
<evidence type="ECO:0000313" key="3">
    <source>
        <dbReference type="Proteomes" id="UP000267027"/>
    </source>
</evidence>
<protein>
    <submittedName>
        <fullName evidence="4">Reverse transcriptase domain-containing protein</fullName>
    </submittedName>
</protein>
<reference evidence="4" key="1">
    <citation type="submission" date="2017-02" db="UniProtKB">
        <authorList>
            <consortium name="WormBaseParasite"/>
        </authorList>
    </citation>
    <scope>IDENTIFICATION</scope>
</reference>